<keyword evidence="1" id="KW-0812">Transmembrane</keyword>
<feature type="transmembrane region" description="Helical" evidence="1">
    <location>
        <begin position="258"/>
        <end position="278"/>
    </location>
</feature>
<gene>
    <name evidence="2" type="ORF">B0I22_3072</name>
</gene>
<feature type="transmembrane region" description="Helical" evidence="1">
    <location>
        <begin position="58"/>
        <end position="75"/>
    </location>
</feature>
<feature type="transmembrane region" description="Helical" evidence="1">
    <location>
        <begin position="26"/>
        <end position="46"/>
    </location>
</feature>
<protein>
    <submittedName>
        <fullName evidence="2">Oligosaccharide repeat unit polymerase</fullName>
    </submittedName>
</protein>
<feature type="transmembrane region" description="Helical" evidence="1">
    <location>
        <begin position="234"/>
        <end position="251"/>
    </location>
</feature>
<feature type="transmembrane region" description="Helical" evidence="1">
    <location>
        <begin position="422"/>
        <end position="439"/>
    </location>
</feature>
<dbReference type="AlphaFoldDB" id="A0A4V3H2C3"/>
<feature type="transmembrane region" description="Helical" evidence="1">
    <location>
        <begin position="400"/>
        <end position="416"/>
    </location>
</feature>
<feature type="transmembrane region" description="Helical" evidence="1">
    <location>
        <begin position="140"/>
        <end position="157"/>
    </location>
</feature>
<keyword evidence="3" id="KW-1185">Reference proteome</keyword>
<dbReference type="EMBL" id="SOEO01000003">
    <property type="protein sequence ID" value="TDX83017.1"/>
    <property type="molecule type" value="Genomic_DNA"/>
</dbReference>
<name>A0A4V3H2C3_9FLAO</name>
<keyword evidence="1" id="KW-0472">Membrane</keyword>
<proteinExistence type="predicted"/>
<evidence type="ECO:0000313" key="2">
    <source>
        <dbReference type="EMBL" id="TDX83017.1"/>
    </source>
</evidence>
<dbReference type="OrthoDB" id="1321566at2"/>
<dbReference type="RefSeq" id="WP_133946002.1">
    <property type="nucleotide sequence ID" value="NZ_SOEO01000003.1"/>
</dbReference>
<organism evidence="2 3">
    <name type="scientific">Epilithonimonas xixisoli</name>
    <dbReference type="NCBI Taxonomy" id="1476462"/>
    <lineage>
        <taxon>Bacteria</taxon>
        <taxon>Pseudomonadati</taxon>
        <taxon>Bacteroidota</taxon>
        <taxon>Flavobacteriia</taxon>
        <taxon>Flavobacteriales</taxon>
        <taxon>Weeksellaceae</taxon>
        <taxon>Chryseobacterium group</taxon>
        <taxon>Epilithonimonas</taxon>
    </lineage>
</organism>
<dbReference type="NCBIfam" id="TIGR04370">
    <property type="entry name" value="glyco_rpt_poly"/>
    <property type="match status" value="1"/>
</dbReference>
<dbReference type="Proteomes" id="UP000295313">
    <property type="component" value="Unassembled WGS sequence"/>
</dbReference>
<evidence type="ECO:0000313" key="3">
    <source>
        <dbReference type="Proteomes" id="UP000295313"/>
    </source>
</evidence>
<feature type="transmembrane region" description="Helical" evidence="1">
    <location>
        <begin position="370"/>
        <end position="388"/>
    </location>
</feature>
<evidence type="ECO:0000256" key="1">
    <source>
        <dbReference type="SAM" id="Phobius"/>
    </source>
</evidence>
<feature type="transmembrane region" description="Helical" evidence="1">
    <location>
        <begin position="177"/>
        <end position="198"/>
    </location>
</feature>
<accession>A0A4V3H2C3</accession>
<keyword evidence="1" id="KW-1133">Transmembrane helix</keyword>
<feature type="transmembrane region" description="Helical" evidence="1">
    <location>
        <begin position="210"/>
        <end position="228"/>
    </location>
</feature>
<dbReference type="Pfam" id="PF14296">
    <property type="entry name" value="O-ag_pol_Wzy"/>
    <property type="match status" value="1"/>
</dbReference>
<reference evidence="2 3" key="1">
    <citation type="submission" date="2019-03" db="EMBL/GenBank/DDBJ databases">
        <title>Genomic Encyclopedia of Type Strains, Phase III (KMG-III): the genomes of soil and plant-associated and newly described type strains.</title>
        <authorList>
            <person name="Whitman W."/>
        </authorList>
    </citation>
    <scope>NUCLEOTIDE SEQUENCE [LARGE SCALE GENOMIC DNA]</scope>
    <source>
        <strain evidence="2 3">CGMCC 1.12802</strain>
    </source>
</reference>
<comment type="caution">
    <text evidence="2">The sequence shown here is derived from an EMBL/GenBank/DDBJ whole genome shotgun (WGS) entry which is preliminary data.</text>
</comment>
<dbReference type="InterPro" id="IPR029468">
    <property type="entry name" value="O-ag_pol_Wzy"/>
</dbReference>
<feature type="transmembrane region" description="Helical" evidence="1">
    <location>
        <begin position="95"/>
        <end position="115"/>
    </location>
</feature>
<sequence length="446" mass="51849">MRKIFAIVMIVLGVLLFEYAPTRYDYNYSIICGVIYLILIIVYYFLKQKKNYLDFDSIFFFTYFFVTLYYPIFMFETDATRYFMFAFPFNENHIPRGSALAILGVASYMAGGLFFNDKKINIYDNIDASSNYKKIANKHLYIISLVTFLLYVFTGGYEEMKAYYSGVKIKESSGISFYFFLFCPAFLFSALIIEFYNLRNLSPKKFEKRKISLISFVTTFTILVLILLSGSRTVPLQIILLLFGVYSLYYKDINLIRFITSIFVGLILMFGIVIFRGYTQDDAFSLGDVVMDLIINNRSSYLALEIVDEKGLTFGENMISPLAAPIPFLQSFFVNYGFDENHISSSRFFTEYTLGEFDGFGLGTNIIADIYLSFDLIGVLVLMFLLGFMVAKSKFYSKSSIYYLTIYAILMSYAVFLVRAEYFYFLRYMIWALVIIFFTKSKFKFS</sequence>